<dbReference type="Proteomes" id="UP000374630">
    <property type="component" value="Unassembled WGS sequence"/>
</dbReference>
<evidence type="ECO:0000256" key="5">
    <source>
        <dbReference type="ARBA" id="ARBA00023295"/>
    </source>
</evidence>
<keyword evidence="5" id="KW-0326">Glycosidase</keyword>
<dbReference type="CDD" id="cd03143">
    <property type="entry name" value="A4_beta-galactosidase_middle_domain"/>
    <property type="match status" value="1"/>
</dbReference>
<dbReference type="Pfam" id="PF08532">
    <property type="entry name" value="Glyco_hydro_42M"/>
    <property type="match status" value="1"/>
</dbReference>
<dbReference type="PANTHER" id="PTHR36447">
    <property type="entry name" value="BETA-GALACTOSIDASE GANA"/>
    <property type="match status" value="1"/>
</dbReference>
<keyword evidence="4" id="KW-0378">Hydrolase</keyword>
<dbReference type="Gene3D" id="3.40.50.880">
    <property type="match status" value="1"/>
</dbReference>
<dbReference type="InterPro" id="IPR013529">
    <property type="entry name" value="Glyco_hydro_42_N"/>
</dbReference>
<dbReference type="InterPro" id="IPR017853">
    <property type="entry name" value="GH"/>
</dbReference>
<dbReference type="EC" id="3.2.1.23" evidence="3"/>
<comment type="similarity">
    <text evidence="2">Belongs to the glycosyl hydrolase 42 family.</text>
</comment>
<protein>
    <recommendedName>
        <fullName evidence="3">beta-galactosidase</fullName>
        <ecNumber evidence="3">3.2.1.23</ecNumber>
    </recommendedName>
</protein>
<dbReference type="Pfam" id="PF02449">
    <property type="entry name" value="Glyco_hydro_42"/>
    <property type="match status" value="1"/>
</dbReference>
<accession>A0A5J5E6J8</accession>
<feature type="binding site" evidence="7">
    <location>
        <position position="129"/>
    </location>
    <ligand>
        <name>substrate</name>
    </ligand>
</feature>
<feature type="binding site" evidence="7">
    <location>
        <position position="167"/>
    </location>
    <ligand>
        <name>substrate</name>
    </ligand>
</feature>
<evidence type="ECO:0000259" key="8">
    <source>
        <dbReference type="Pfam" id="PF02449"/>
    </source>
</evidence>
<evidence type="ECO:0000313" key="12">
    <source>
        <dbReference type="Proteomes" id="UP000345527"/>
    </source>
</evidence>
<dbReference type="RefSeq" id="WP_150353122.1">
    <property type="nucleotide sequence ID" value="NZ_RZNZ01000003.1"/>
</dbReference>
<evidence type="ECO:0000313" key="13">
    <source>
        <dbReference type="Proteomes" id="UP000374630"/>
    </source>
</evidence>
<evidence type="ECO:0000256" key="6">
    <source>
        <dbReference type="PIRSR" id="PIRSR001084-1"/>
    </source>
</evidence>
<evidence type="ECO:0000256" key="3">
    <source>
        <dbReference type="ARBA" id="ARBA00012756"/>
    </source>
</evidence>
<evidence type="ECO:0000259" key="9">
    <source>
        <dbReference type="Pfam" id="PF08532"/>
    </source>
</evidence>
<dbReference type="GO" id="GO:0009341">
    <property type="term" value="C:beta-galactosidase complex"/>
    <property type="evidence" value="ECO:0007669"/>
    <property type="project" value="InterPro"/>
</dbReference>
<dbReference type="InterPro" id="IPR029062">
    <property type="entry name" value="Class_I_gatase-like"/>
</dbReference>
<feature type="binding site" evidence="7">
    <location>
        <position position="336"/>
    </location>
    <ligand>
        <name>substrate</name>
    </ligand>
</feature>
<keyword evidence="13" id="KW-1185">Reference proteome</keyword>
<feature type="active site" description="Proton donor" evidence="6">
    <location>
        <position position="168"/>
    </location>
</feature>
<organism evidence="11 12">
    <name type="scientific">Bifidobacterium vespertilionis</name>
    <dbReference type="NCBI Taxonomy" id="2562524"/>
    <lineage>
        <taxon>Bacteria</taxon>
        <taxon>Bacillati</taxon>
        <taxon>Actinomycetota</taxon>
        <taxon>Actinomycetes</taxon>
        <taxon>Bifidobacteriales</taxon>
        <taxon>Bifidobacteriaceae</taxon>
        <taxon>Bifidobacterium</taxon>
    </lineage>
</organism>
<dbReference type="PANTHER" id="PTHR36447:SF1">
    <property type="entry name" value="BETA-GALACTOSIDASE GANA"/>
    <property type="match status" value="1"/>
</dbReference>
<comment type="caution">
    <text evidence="11">The sequence shown here is derived from an EMBL/GenBank/DDBJ whole genome shotgun (WGS) entry which is preliminary data.</text>
</comment>
<gene>
    <name evidence="11" type="ORF">EM848_00905</name>
    <name evidence="10" type="ORF">EMO90_03610</name>
</gene>
<proteinExistence type="inferred from homology"/>
<dbReference type="GO" id="GO:0004565">
    <property type="term" value="F:beta-galactosidase activity"/>
    <property type="evidence" value="ECO:0007669"/>
    <property type="project" value="UniProtKB-EC"/>
</dbReference>
<comment type="catalytic activity">
    <reaction evidence="1">
        <text>Hydrolysis of terminal non-reducing beta-D-galactose residues in beta-D-galactosides.</text>
        <dbReference type="EC" id="3.2.1.23"/>
    </reaction>
</comment>
<feature type="domain" description="Glycoside hydrolase family 42 N-terminal" evidence="8">
    <location>
        <begin position="32"/>
        <end position="404"/>
    </location>
</feature>
<dbReference type="AlphaFoldDB" id="A0A5J5E6J8"/>
<dbReference type="SUPFAM" id="SSF51445">
    <property type="entry name" value="(Trans)glycosidases"/>
    <property type="match status" value="1"/>
</dbReference>
<dbReference type="EMBL" id="RZNZ01000003">
    <property type="protein sequence ID" value="KAA8821720.1"/>
    <property type="molecule type" value="Genomic_DNA"/>
</dbReference>
<evidence type="ECO:0000256" key="1">
    <source>
        <dbReference type="ARBA" id="ARBA00001412"/>
    </source>
</evidence>
<dbReference type="OrthoDB" id="9800974at2"/>
<dbReference type="GO" id="GO:0005975">
    <property type="term" value="P:carbohydrate metabolic process"/>
    <property type="evidence" value="ECO:0007669"/>
    <property type="project" value="InterPro"/>
</dbReference>
<feature type="domain" description="Beta-galactosidase trimerisation" evidence="9">
    <location>
        <begin position="420"/>
        <end position="634"/>
    </location>
</feature>
<dbReference type="Proteomes" id="UP000345527">
    <property type="component" value="Unassembled WGS sequence"/>
</dbReference>
<sequence>MSRNPNPSAARRAFRWPMLLTRDGSGIAYGADYNPDQWPEEIWDDDIRLMREAHVNVVSLAIFSWARLEPREGEWDFGWLDRIIDKLGGAGIAVDLASATATAPYWLYEKHPEVLPRRADGTVIGPGTRQSWRPTSPVFRRYALETCRKLAERYGTNPAVTAWHVGNEYGWNNGEDYSEDALAAFRRWCRDCYGTIEAANESWGTSFWSQHVNDFDEILLPGNAGGGDVFLNPGLRLDFRRFCSDALKDFYRAERDAIASICPDKPITTNFMVSTDQCKLDYWDWSADVDFVSNDHYFHEGDMHLDELACSDSLLTGFSLGKPWWLMEHSTSAVNWKPYNARKRHGELIRDAVAHVAMGADAICFFQWRQSRFGGEAFHSAMVPHAGEDTQVFRDVCELGELLASFSEAGVPGSLVKPSDVAILFDADAQWAGENPTLPTTRISHWHDVRDWYRAFLDRGVRADVVPLKSDAWSLNGYGTVVLPSLVMLSDESVARLRDFVAAGGTAIVNWATGLVDDRFHVGLGGYPGAGNGLLRELAGVRAEEFNILAPNDGGDPQTIGLSNGCTASVCANVITSVAGSACVLASYKGDEAADWQMDGVPAVVRNAYGEGHVYYVGCDLAREDIARLLADCEPDDGLGRSVAGADADAIDPVLHVVRRGADGTEFDFRFNRMDSDVDTIISSDSEMVAAYRCDAVDGTGCEGGTVRAVLHRNGVLVTRRGK</sequence>
<dbReference type="PIRSF" id="PIRSF001084">
    <property type="entry name" value="B-galactosidase"/>
    <property type="match status" value="1"/>
</dbReference>
<name>A0A5J5E6J8_9BIFI</name>
<dbReference type="Gene3D" id="3.20.20.80">
    <property type="entry name" value="Glycosidases"/>
    <property type="match status" value="1"/>
</dbReference>
<dbReference type="EMBL" id="RZOA01000001">
    <property type="protein sequence ID" value="KAA8824800.1"/>
    <property type="molecule type" value="Genomic_DNA"/>
</dbReference>
<dbReference type="SUPFAM" id="SSF52317">
    <property type="entry name" value="Class I glutamine amidotransferase-like"/>
    <property type="match status" value="1"/>
</dbReference>
<reference evidence="12 13" key="1">
    <citation type="journal article" date="2019" name="Syst. Appl. Microbiol.">
        <title>Characterization of Bifidobacterium species in feaces of the Egyptian fruit bat: Description of B. vespertilionis sp. nov. and B. rousetti sp. nov.</title>
        <authorList>
            <person name="Modesto M."/>
            <person name="Satti M."/>
            <person name="Watanabe K."/>
            <person name="Puglisi E."/>
            <person name="Morelli L."/>
            <person name="Huang C.-H."/>
            <person name="Liou J.-S."/>
            <person name="Miyashita M."/>
            <person name="Tamura T."/>
            <person name="Saito S."/>
            <person name="Mori K."/>
            <person name="Huang L."/>
            <person name="Sciavilla P."/>
            <person name="Sandri C."/>
            <person name="Spiezio C."/>
            <person name="Vitali F."/>
            <person name="Cavalieri D."/>
            <person name="Perpetuini G."/>
            <person name="Tofalo R."/>
            <person name="Bonetti A."/>
            <person name="Arita M."/>
            <person name="Mattarelli P."/>
        </authorList>
    </citation>
    <scope>NUCLEOTIDE SEQUENCE [LARGE SCALE GENOMIC DNA]</scope>
    <source>
        <strain evidence="10 13">RST16</strain>
        <strain evidence="11 12">RST8</strain>
    </source>
</reference>
<dbReference type="InterPro" id="IPR013738">
    <property type="entry name" value="Beta_galactosidase_Trimer"/>
</dbReference>
<evidence type="ECO:0000313" key="10">
    <source>
        <dbReference type="EMBL" id="KAA8821720.1"/>
    </source>
</evidence>
<evidence type="ECO:0000313" key="11">
    <source>
        <dbReference type="EMBL" id="KAA8824800.1"/>
    </source>
</evidence>
<evidence type="ECO:0000256" key="4">
    <source>
        <dbReference type="ARBA" id="ARBA00022801"/>
    </source>
</evidence>
<dbReference type="InterPro" id="IPR003476">
    <property type="entry name" value="Glyco_hydro_42"/>
</dbReference>
<evidence type="ECO:0000256" key="2">
    <source>
        <dbReference type="ARBA" id="ARBA00005940"/>
    </source>
</evidence>
<feature type="active site" description="Nucleophile" evidence="6">
    <location>
        <position position="328"/>
    </location>
</feature>
<evidence type="ECO:0000256" key="7">
    <source>
        <dbReference type="PIRSR" id="PIRSR001084-2"/>
    </source>
</evidence>